<protein>
    <submittedName>
        <fullName evidence="1">Phage portal protein, PBSX family</fullName>
    </submittedName>
</protein>
<keyword evidence="2" id="KW-1185">Reference proteome</keyword>
<name>A0A1C4GA67_9ENTR</name>
<organism evidence="1 2">
    <name type="scientific">Kosakonia oryziphila</name>
    <dbReference type="NCBI Taxonomy" id="1005667"/>
    <lineage>
        <taxon>Bacteria</taxon>
        <taxon>Pseudomonadati</taxon>
        <taxon>Pseudomonadota</taxon>
        <taxon>Gammaproteobacteria</taxon>
        <taxon>Enterobacterales</taxon>
        <taxon>Enterobacteriaceae</taxon>
        <taxon>Kosakonia</taxon>
    </lineage>
</organism>
<proteinExistence type="predicted"/>
<dbReference type="AlphaFoldDB" id="A0A1C4GA67"/>
<reference evidence="2" key="1">
    <citation type="submission" date="2016-08" db="EMBL/GenBank/DDBJ databases">
        <authorList>
            <person name="Varghese N."/>
            <person name="Submissions Spin"/>
        </authorList>
    </citation>
    <scope>NUCLEOTIDE SEQUENCE [LARGE SCALE GENOMIC DNA]</scope>
    <source>
        <strain evidence="2">REICA_142</strain>
    </source>
</reference>
<evidence type="ECO:0000313" key="2">
    <source>
        <dbReference type="Proteomes" id="UP000198515"/>
    </source>
</evidence>
<sequence>MGALLSASLSHSADKFRKLYYDNGSHAGCILYVGAAQVDQERSIKVVQKKLSQARGKGAFKNVLIHAPGGGKDGVQLLPFSQISAKDVFLNIKSATRSDLRDAHRIPTQLMGAMPEGNGSLGDVEKAARVFAINEMLPVMEAMKGVNDWLGQEVIRFNPYALLKDE</sequence>
<evidence type="ECO:0000313" key="1">
    <source>
        <dbReference type="EMBL" id="SCC64715.1"/>
    </source>
</evidence>
<dbReference type="Proteomes" id="UP000198515">
    <property type="component" value="Unassembled WGS sequence"/>
</dbReference>
<dbReference type="EMBL" id="FMBC01000057">
    <property type="protein sequence ID" value="SCC64715.1"/>
    <property type="molecule type" value="Genomic_DNA"/>
</dbReference>
<gene>
    <name evidence="1" type="ORF">GA0061070_105729</name>
</gene>
<accession>A0A1C4GA67</accession>